<dbReference type="InParanoid" id="F5YEG7"/>
<organism evidence="1 2">
    <name type="scientific">Leadbettera azotonutricia (strain ATCC BAA-888 / DSM 13862 / ZAS-9)</name>
    <name type="common">Treponema azotonutricium</name>
    <dbReference type="NCBI Taxonomy" id="545695"/>
    <lineage>
        <taxon>Bacteria</taxon>
        <taxon>Pseudomonadati</taxon>
        <taxon>Spirochaetota</taxon>
        <taxon>Spirochaetia</taxon>
        <taxon>Spirochaetales</taxon>
        <taxon>Breznakiellaceae</taxon>
        <taxon>Leadbettera</taxon>
    </lineage>
</organism>
<accession>F5YEG7</accession>
<proteinExistence type="predicted"/>
<name>F5YEG7_LEAAZ</name>
<keyword evidence="2" id="KW-1185">Reference proteome</keyword>
<dbReference type="Proteomes" id="UP000009222">
    <property type="component" value="Chromosome"/>
</dbReference>
<sequence length="243" mass="28981">MDHSKAFLWKIDLNLRKNCFDHKDIYNILENITKYIPTLDDYDTYNEDDINNYVLRSSGNAAARFELSSDSISYIFYHSENDDEWLDYPNVIFDIIESSDIINPLSINYIERCSANIFRTKINHGRIIKDLFIRNSEFSKLMESNPIMNFTPDFSVLLDKKLSIYNRINFKSDSSLRDDMNETYANSKELTVWFSIIKKIGFNPQFNISECFRLFDAYYSKESDNFKRNIENPIYRYLKEYDN</sequence>
<reference evidence="2" key="1">
    <citation type="submission" date="2009-12" db="EMBL/GenBank/DDBJ databases">
        <title>Complete sequence of Treponema azotonutricium strain ZAS-9.</title>
        <authorList>
            <person name="Tetu S.G."/>
            <person name="Matson E."/>
            <person name="Ren Q."/>
            <person name="Seshadri R."/>
            <person name="Elbourne L."/>
            <person name="Hassan K.A."/>
            <person name="Durkin A."/>
            <person name="Radune D."/>
            <person name="Mohamoud Y."/>
            <person name="Shay R."/>
            <person name="Jin S."/>
            <person name="Zhang X."/>
            <person name="Lucey K."/>
            <person name="Ballor N.R."/>
            <person name="Ottesen E."/>
            <person name="Rosenthal R."/>
            <person name="Allen A."/>
            <person name="Leadbetter J.R."/>
            <person name="Paulsen I.T."/>
        </authorList>
    </citation>
    <scope>NUCLEOTIDE SEQUENCE [LARGE SCALE GENOMIC DNA]</scope>
    <source>
        <strain evidence="2">ATCC BAA-888 / DSM 13862 / ZAS-9</strain>
    </source>
</reference>
<gene>
    <name evidence="1" type="ordered locus">TREAZ_2602</name>
</gene>
<evidence type="ECO:0000313" key="1">
    <source>
        <dbReference type="EMBL" id="AEF83275.1"/>
    </source>
</evidence>
<protein>
    <submittedName>
        <fullName evidence="1">Uncharacterized protein</fullName>
    </submittedName>
</protein>
<dbReference type="KEGG" id="taz:TREAZ_2602"/>
<dbReference type="HOGENOM" id="CLU_1142187_0_0_12"/>
<dbReference type="AlphaFoldDB" id="F5YEG7"/>
<dbReference type="EMBL" id="CP001841">
    <property type="protein sequence ID" value="AEF83275.1"/>
    <property type="molecule type" value="Genomic_DNA"/>
</dbReference>
<dbReference type="RefSeq" id="WP_015712928.1">
    <property type="nucleotide sequence ID" value="NC_015577.1"/>
</dbReference>
<reference evidence="1 2" key="2">
    <citation type="journal article" date="2011" name="ISME J.">
        <title>RNA-seq reveals cooperative metabolic interactions between two termite-gut spirochete species in co-culture.</title>
        <authorList>
            <person name="Rosenthal A.Z."/>
            <person name="Matson E.G."/>
            <person name="Eldar A."/>
            <person name="Leadbetter J.R."/>
        </authorList>
    </citation>
    <scope>NUCLEOTIDE SEQUENCE [LARGE SCALE GENOMIC DNA]</scope>
    <source>
        <strain evidence="2">ATCC BAA-888 / DSM 13862 / ZAS-9</strain>
    </source>
</reference>
<dbReference type="STRING" id="545695.TREAZ_2602"/>
<evidence type="ECO:0000313" key="2">
    <source>
        <dbReference type="Proteomes" id="UP000009222"/>
    </source>
</evidence>